<keyword evidence="3" id="KW-1185">Reference proteome</keyword>
<organism evidence="2 3">
    <name type="scientific">Reticulomyxa filosa</name>
    <dbReference type="NCBI Taxonomy" id="46433"/>
    <lineage>
        <taxon>Eukaryota</taxon>
        <taxon>Sar</taxon>
        <taxon>Rhizaria</taxon>
        <taxon>Retaria</taxon>
        <taxon>Foraminifera</taxon>
        <taxon>Monothalamids</taxon>
        <taxon>Reticulomyxidae</taxon>
        <taxon>Reticulomyxa</taxon>
    </lineage>
</organism>
<evidence type="ECO:0000256" key="1">
    <source>
        <dbReference type="SAM" id="Phobius"/>
    </source>
</evidence>
<dbReference type="EMBL" id="ASPP01014423">
    <property type="protein sequence ID" value="ETO18765.1"/>
    <property type="molecule type" value="Genomic_DNA"/>
</dbReference>
<keyword evidence="1" id="KW-0812">Transmembrane</keyword>
<proteinExistence type="predicted"/>
<keyword evidence="1" id="KW-1133">Transmembrane helix</keyword>
<gene>
    <name evidence="2" type="ORF">RFI_18490</name>
</gene>
<reference evidence="2 3" key="1">
    <citation type="journal article" date="2013" name="Curr. Biol.">
        <title>The Genome of the Foraminiferan Reticulomyxa filosa.</title>
        <authorList>
            <person name="Glockner G."/>
            <person name="Hulsmann N."/>
            <person name="Schleicher M."/>
            <person name="Noegel A.A."/>
            <person name="Eichinger L."/>
            <person name="Gallinger C."/>
            <person name="Pawlowski J."/>
            <person name="Sierra R."/>
            <person name="Euteneuer U."/>
            <person name="Pillet L."/>
            <person name="Moustafa A."/>
            <person name="Platzer M."/>
            <person name="Groth M."/>
            <person name="Szafranski K."/>
            <person name="Schliwa M."/>
        </authorList>
    </citation>
    <scope>NUCLEOTIDE SEQUENCE [LARGE SCALE GENOMIC DNA]</scope>
</reference>
<name>X6MXL2_RETFI</name>
<keyword evidence="1" id="KW-0472">Membrane</keyword>
<comment type="caution">
    <text evidence="2">The sequence shown here is derived from an EMBL/GenBank/DDBJ whole genome shotgun (WGS) entry which is preliminary data.</text>
</comment>
<dbReference type="AlphaFoldDB" id="X6MXL2"/>
<evidence type="ECO:0000313" key="3">
    <source>
        <dbReference type="Proteomes" id="UP000023152"/>
    </source>
</evidence>
<accession>X6MXL2</accession>
<sequence length="167" mass="19834">MIKIPKNNKYSSVIVIFCFLKYPCFICFGPKQQNWHPVQFLDVFKSFKKIRLMKKKFGGQLMKLKKTRKKGETNQSTSQTNTIVNEEENKKICRKTRVKKIQQREKKKDKKKQKLCVIQASRRKFNAISKKCMVEICFFFFCLFLSGRQRIRFLYLQSSYNGSGVST</sequence>
<evidence type="ECO:0000313" key="2">
    <source>
        <dbReference type="EMBL" id="ETO18765.1"/>
    </source>
</evidence>
<feature type="transmembrane region" description="Helical" evidence="1">
    <location>
        <begin position="132"/>
        <end position="151"/>
    </location>
</feature>
<dbReference type="Proteomes" id="UP000023152">
    <property type="component" value="Unassembled WGS sequence"/>
</dbReference>
<protein>
    <submittedName>
        <fullName evidence="2">Uncharacterized protein</fullName>
    </submittedName>
</protein>